<reference evidence="2 4" key="2">
    <citation type="journal article" date="2013" name="Nature">
        <title>Insights into bilaterian evolution from three spiralian genomes.</title>
        <authorList>
            <person name="Simakov O."/>
            <person name="Marletaz F."/>
            <person name="Cho S.J."/>
            <person name="Edsinger-Gonzales E."/>
            <person name="Havlak P."/>
            <person name="Hellsten U."/>
            <person name="Kuo D.H."/>
            <person name="Larsson T."/>
            <person name="Lv J."/>
            <person name="Arendt D."/>
            <person name="Savage R."/>
            <person name="Osoegawa K."/>
            <person name="de Jong P."/>
            <person name="Grimwood J."/>
            <person name="Chapman J.A."/>
            <person name="Shapiro H."/>
            <person name="Aerts A."/>
            <person name="Otillar R.P."/>
            <person name="Terry A.Y."/>
            <person name="Boore J.L."/>
            <person name="Grigoriev I.V."/>
            <person name="Lindberg D.R."/>
            <person name="Seaver E.C."/>
            <person name="Weisblat D.A."/>
            <person name="Putnam N.H."/>
            <person name="Rokhsar D.S."/>
        </authorList>
    </citation>
    <scope>NUCLEOTIDE SEQUENCE</scope>
</reference>
<name>T1F880_HELRO</name>
<evidence type="ECO:0000313" key="4">
    <source>
        <dbReference type="Proteomes" id="UP000015101"/>
    </source>
</evidence>
<dbReference type="KEGG" id="hro:HELRODRAFT_174523"/>
<accession>T1F880</accession>
<dbReference type="AlphaFoldDB" id="T1F880"/>
<dbReference type="eggNOG" id="ENOG502RYD0">
    <property type="taxonomic scope" value="Eukaryota"/>
</dbReference>
<dbReference type="OMA" id="MMAYGKD"/>
<dbReference type="OrthoDB" id="189770at2759"/>
<dbReference type="EnsemblMetazoa" id="HelroT174523">
    <property type="protein sequence ID" value="HelroP174523"/>
    <property type="gene ID" value="HelroG174523"/>
</dbReference>
<feature type="compositionally biased region" description="Low complexity" evidence="1">
    <location>
        <begin position="139"/>
        <end position="157"/>
    </location>
</feature>
<dbReference type="STRING" id="6412.T1F880"/>
<gene>
    <name evidence="3" type="primary">20205029</name>
    <name evidence="2" type="ORF">HELRODRAFT_174523</name>
</gene>
<reference evidence="4" key="1">
    <citation type="submission" date="2012-12" db="EMBL/GenBank/DDBJ databases">
        <authorList>
            <person name="Hellsten U."/>
            <person name="Grimwood J."/>
            <person name="Chapman J.A."/>
            <person name="Shapiro H."/>
            <person name="Aerts A."/>
            <person name="Otillar R.P."/>
            <person name="Terry A.Y."/>
            <person name="Boore J.L."/>
            <person name="Simakov O."/>
            <person name="Marletaz F."/>
            <person name="Cho S.-J."/>
            <person name="Edsinger-Gonzales E."/>
            <person name="Havlak P."/>
            <person name="Kuo D.-H."/>
            <person name="Larsson T."/>
            <person name="Lv J."/>
            <person name="Arendt D."/>
            <person name="Savage R."/>
            <person name="Osoegawa K."/>
            <person name="de Jong P."/>
            <person name="Lindberg D.R."/>
            <person name="Seaver E.C."/>
            <person name="Weisblat D.A."/>
            <person name="Putnam N.H."/>
            <person name="Grigoriev I.V."/>
            <person name="Rokhsar D.S."/>
        </authorList>
    </citation>
    <scope>NUCLEOTIDE SEQUENCE</scope>
</reference>
<dbReference type="InParanoid" id="T1F880"/>
<dbReference type="CTD" id="20205029"/>
<dbReference type="PANTHER" id="PTHR28348">
    <property type="entry name" value="UPF0193 PROTEIN EVG1"/>
    <property type="match status" value="1"/>
</dbReference>
<dbReference type="GeneID" id="20205029"/>
<evidence type="ECO:0000313" key="2">
    <source>
        <dbReference type="EMBL" id="ESO01562.1"/>
    </source>
</evidence>
<dbReference type="Pfam" id="PF05250">
    <property type="entry name" value="UPF0193"/>
    <property type="match status" value="1"/>
</dbReference>
<dbReference type="PANTHER" id="PTHR28348:SF1">
    <property type="entry name" value="UPF0193 PROTEIN EVG1"/>
    <property type="match status" value="1"/>
</dbReference>
<dbReference type="EMBL" id="AMQM01004943">
    <property type="status" value="NOT_ANNOTATED_CDS"/>
    <property type="molecule type" value="Genomic_DNA"/>
</dbReference>
<evidence type="ECO:0000313" key="3">
    <source>
        <dbReference type="EnsemblMetazoa" id="HelroP174523"/>
    </source>
</evidence>
<dbReference type="FunCoup" id="T1F880">
    <property type="interactions" value="1"/>
</dbReference>
<dbReference type="RefSeq" id="XP_009020216.1">
    <property type="nucleotide sequence ID" value="XM_009021968.1"/>
</dbReference>
<keyword evidence="4" id="KW-1185">Reference proteome</keyword>
<organism evidence="3 4">
    <name type="scientific">Helobdella robusta</name>
    <name type="common">Californian leech</name>
    <dbReference type="NCBI Taxonomy" id="6412"/>
    <lineage>
        <taxon>Eukaryota</taxon>
        <taxon>Metazoa</taxon>
        <taxon>Spiralia</taxon>
        <taxon>Lophotrochozoa</taxon>
        <taxon>Annelida</taxon>
        <taxon>Clitellata</taxon>
        <taxon>Hirudinea</taxon>
        <taxon>Rhynchobdellida</taxon>
        <taxon>Glossiphoniidae</taxon>
        <taxon>Helobdella</taxon>
    </lineage>
</organism>
<protein>
    <submittedName>
        <fullName evidence="2 3">Uncharacterized protein</fullName>
    </submittedName>
</protein>
<evidence type="ECO:0000256" key="1">
    <source>
        <dbReference type="SAM" id="MobiDB-lite"/>
    </source>
</evidence>
<dbReference type="InterPro" id="IPR007914">
    <property type="entry name" value="UPF0193"/>
</dbReference>
<dbReference type="HOGENOM" id="CLU_081328_0_0_1"/>
<feature type="region of interest" description="Disordered" evidence="1">
    <location>
        <begin position="135"/>
        <end position="167"/>
    </location>
</feature>
<dbReference type="EMBL" id="KB096743">
    <property type="protein sequence ID" value="ESO01562.1"/>
    <property type="molecule type" value="Genomic_DNA"/>
</dbReference>
<proteinExistence type="predicted"/>
<dbReference type="Proteomes" id="UP000015101">
    <property type="component" value="Unassembled WGS sequence"/>
</dbReference>
<reference evidence="3" key="3">
    <citation type="submission" date="2015-06" db="UniProtKB">
        <authorList>
            <consortium name="EnsemblMetazoa"/>
        </authorList>
    </citation>
    <scope>IDENTIFICATION</scope>
</reference>
<sequence length="227" mass="26467">MNNINNKPVADVGMFNTTKPSFSKETQNMLKTLMDEAHLTHLQRRQFENSLRTGEPLPVVKKSAKNKKSLPKAVSAKYLNPKNYKCSLKSFEQIKASNAYEREKYEPSPSCKFGGCYEKDKQRLSNIFAYGEDIDPKNKNINNKNNDNNNKNNNNNNGDYDDDSDGHRKGVDRFYELEQEIEDRRNFLDKMTKLGRVDEYKNKIETEISQMIREMELIDKKRSAVYE</sequence>